<evidence type="ECO:0000313" key="2">
    <source>
        <dbReference type="Proteomes" id="UP000232688"/>
    </source>
</evidence>
<name>A0A2N0R4S8_9GLOM</name>
<proteinExistence type="predicted"/>
<dbReference type="VEuPathDB" id="FungiDB:RhiirA1_471169"/>
<reference evidence="1 2" key="2">
    <citation type="submission" date="2017-10" db="EMBL/GenBank/DDBJ databases">
        <title>Genome analyses suggest a sexual origin of heterokaryosis in a supposedly ancient asexual fungus.</title>
        <authorList>
            <person name="Corradi N."/>
            <person name="Sedzielewska K."/>
            <person name="Noel J."/>
            <person name="Charron P."/>
            <person name="Farinelli L."/>
            <person name="Marton T."/>
            <person name="Kruger M."/>
            <person name="Pelin A."/>
            <person name="Brachmann A."/>
            <person name="Corradi N."/>
        </authorList>
    </citation>
    <scope>NUCLEOTIDE SEQUENCE [LARGE SCALE GENOMIC DNA]</scope>
    <source>
        <strain evidence="1 2">A1</strain>
    </source>
</reference>
<accession>A0A2N0R4S8</accession>
<dbReference type="Proteomes" id="UP000232688">
    <property type="component" value="Unassembled WGS sequence"/>
</dbReference>
<sequence>MKIGKKSFTVACSESQFFSTFNGHIHYYSKKTRIYKCIFGGENASTKLAEIFNDKNWRIKFYPGNECTLVLTNLNDINDEESPLVLKRKLAIKSPKKLRYRRGEVVIEWKPKQEKDAEGNKCEGGFLIMHFWVTKIRIL</sequence>
<comment type="caution">
    <text evidence="1">The sequence shown here is derived from an EMBL/GenBank/DDBJ whole genome shotgun (WGS) entry which is preliminary data.</text>
</comment>
<evidence type="ECO:0000313" key="1">
    <source>
        <dbReference type="EMBL" id="PKC58312.1"/>
    </source>
</evidence>
<dbReference type="AlphaFoldDB" id="A0A2N0R4S8"/>
<gene>
    <name evidence="1" type="ORF">RhiirA1_471169</name>
</gene>
<dbReference type="VEuPathDB" id="FungiDB:FUN_001714"/>
<dbReference type="EMBL" id="LLXH01001576">
    <property type="protein sequence ID" value="PKC58312.1"/>
    <property type="molecule type" value="Genomic_DNA"/>
</dbReference>
<organism evidence="1 2">
    <name type="scientific">Rhizophagus irregularis</name>
    <dbReference type="NCBI Taxonomy" id="588596"/>
    <lineage>
        <taxon>Eukaryota</taxon>
        <taxon>Fungi</taxon>
        <taxon>Fungi incertae sedis</taxon>
        <taxon>Mucoromycota</taxon>
        <taxon>Glomeromycotina</taxon>
        <taxon>Glomeromycetes</taxon>
        <taxon>Glomerales</taxon>
        <taxon>Glomeraceae</taxon>
        <taxon>Rhizophagus</taxon>
    </lineage>
</organism>
<protein>
    <submittedName>
        <fullName evidence="1">Uncharacterized protein</fullName>
    </submittedName>
</protein>
<reference evidence="1 2" key="1">
    <citation type="submission" date="2017-10" db="EMBL/GenBank/DDBJ databases">
        <title>Extensive intraspecific genome diversity in a model arbuscular mycorrhizal fungus.</title>
        <authorList>
            <person name="Chen E.C.H."/>
            <person name="Morin E."/>
            <person name="Baudet D."/>
            <person name="Noel J."/>
            <person name="Ndikumana S."/>
            <person name="Charron P."/>
            <person name="St-Onge C."/>
            <person name="Giorgi J."/>
            <person name="Grigoriev I.V."/>
            <person name="Roux C."/>
            <person name="Martin F.M."/>
            <person name="Corradi N."/>
        </authorList>
    </citation>
    <scope>NUCLEOTIDE SEQUENCE [LARGE SCALE GENOMIC DNA]</scope>
    <source>
        <strain evidence="1 2">A1</strain>
    </source>
</reference>